<evidence type="ECO:0000313" key="1">
    <source>
        <dbReference type="EMBL" id="CAG8773706.1"/>
    </source>
</evidence>
<feature type="non-terminal residue" evidence="1">
    <location>
        <position position="84"/>
    </location>
</feature>
<feature type="non-terminal residue" evidence="1">
    <location>
        <position position="1"/>
    </location>
</feature>
<dbReference type="Proteomes" id="UP000789525">
    <property type="component" value="Unassembled WGS sequence"/>
</dbReference>
<gene>
    <name evidence="1" type="ORF">ACOLOM_LOCUS13963</name>
</gene>
<evidence type="ECO:0000313" key="2">
    <source>
        <dbReference type="Proteomes" id="UP000789525"/>
    </source>
</evidence>
<keyword evidence="2" id="KW-1185">Reference proteome</keyword>
<comment type="caution">
    <text evidence="1">The sequence shown here is derived from an EMBL/GenBank/DDBJ whole genome shotgun (WGS) entry which is preliminary data.</text>
</comment>
<dbReference type="EMBL" id="CAJVPT010066628">
    <property type="protein sequence ID" value="CAG8773706.1"/>
    <property type="molecule type" value="Genomic_DNA"/>
</dbReference>
<name>A0ACA9R218_9GLOM</name>
<sequence>QYWTQEYQLLNTLCNNVFKEATAEISFDEINNILAFLLKKKSLGLTFIPYKAWINLSSTARNILKTFFNSVLNSSTSPSHWNTQ</sequence>
<proteinExistence type="predicted"/>
<organism evidence="1 2">
    <name type="scientific">Acaulospora colombiana</name>
    <dbReference type="NCBI Taxonomy" id="27376"/>
    <lineage>
        <taxon>Eukaryota</taxon>
        <taxon>Fungi</taxon>
        <taxon>Fungi incertae sedis</taxon>
        <taxon>Mucoromycota</taxon>
        <taxon>Glomeromycotina</taxon>
        <taxon>Glomeromycetes</taxon>
        <taxon>Diversisporales</taxon>
        <taxon>Acaulosporaceae</taxon>
        <taxon>Acaulospora</taxon>
    </lineage>
</organism>
<protein>
    <submittedName>
        <fullName evidence="1">5962_t:CDS:1</fullName>
    </submittedName>
</protein>
<reference evidence="1" key="1">
    <citation type="submission" date="2021-06" db="EMBL/GenBank/DDBJ databases">
        <authorList>
            <person name="Kallberg Y."/>
            <person name="Tangrot J."/>
            <person name="Rosling A."/>
        </authorList>
    </citation>
    <scope>NUCLEOTIDE SEQUENCE</scope>
    <source>
        <strain evidence="1">CL356</strain>
    </source>
</reference>
<accession>A0ACA9R218</accession>